<name>A0ACC0G1S0_9ERIC</name>
<dbReference type="EMBL" id="CM045769">
    <property type="protein sequence ID" value="KAI7994337.1"/>
    <property type="molecule type" value="Genomic_DNA"/>
</dbReference>
<proteinExistence type="predicted"/>
<evidence type="ECO:0000313" key="1">
    <source>
        <dbReference type="EMBL" id="KAI7994337.1"/>
    </source>
</evidence>
<keyword evidence="2" id="KW-1185">Reference proteome</keyword>
<sequence length="93" mass="10578">MAEQVKLFGVWGSHFVCRVEIALKMKGSEYEFIEVMLAGRFILFVRRLSLFVSRRLLLSHRRLSLSCLASVASIGNHVAYVALSIRHLSVRLS</sequence>
<dbReference type="Proteomes" id="UP001060215">
    <property type="component" value="Chromosome 12"/>
</dbReference>
<evidence type="ECO:0000313" key="2">
    <source>
        <dbReference type="Proteomes" id="UP001060215"/>
    </source>
</evidence>
<organism evidence="1 2">
    <name type="scientific">Camellia lanceoleosa</name>
    <dbReference type="NCBI Taxonomy" id="1840588"/>
    <lineage>
        <taxon>Eukaryota</taxon>
        <taxon>Viridiplantae</taxon>
        <taxon>Streptophyta</taxon>
        <taxon>Embryophyta</taxon>
        <taxon>Tracheophyta</taxon>
        <taxon>Spermatophyta</taxon>
        <taxon>Magnoliopsida</taxon>
        <taxon>eudicotyledons</taxon>
        <taxon>Gunneridae</taxon>
        <taxon>Pentapetalae</taxon>
        <taxon>asterids</taxon>
        <taxon>Ericales</taxon>
        <taxon>Theaceae</taxon>
        <taxon>Camellia</taxon>
    </lineage>
</organism>
<accession>A0ACC0G1S0</accession>
<gene>
    <name evidence="1" type="ORF">LOK49_LG11G01575</name>
</gene>
<protein>
    <submittedName>
        <fullName evidence="1">Glutathione S-transferase</fullName>
    </submittedName>
</protein>
<reference evidence="1 2" key="1">
    <citation type="journal article" date="2022" name="Plant J.">
        <title>Chromosome-level genome of Camellia lanceoleosa provides a valuable resource for understanding genome evolution and self-incompatibility.</title>
        <authorList>
            <person name="Gong W."/>
            <person name="Xiao S."/>
            <person name="Wang L."/>
            <person name="Liao Z."/>
            <person name="Chang Y."/>
            <person name="Mo W."/>
            <person name="Hu G."/>
            <person name="Li W."/>
            <person name="Zhao G."/>
            <person name="Zhu H."/>
            <person name="Hu X."/>
            <person name="Ji K."/>
            <person name="Xiang X."/>
            <person name="Song Q."/>
            <person name="Yuan D."/>
            <person name="Jin S."/>
            <person name="Zhang L."/>
        </authorList>
    </citation>
    <scope>NUCLEOTIDE SEQUENCE [LARGE SCALE GENOMIC DNA]</scope>
    <source>
        <strain evidence="1">SQ_2022a</strain>
    </source>
</reference>
<comment type="caution">
    <text evidence="1">The sequence shown here is derived from an EMBL/GenBank/DDBJ whole genome shotgun (WGS) entry which is preliminary data.</text>
</comment>